<evidence type="ECO:0000313" key="1">
    <source>
        <dbReference type="EMBL" id="GGY77332.1"/>
    </source>
</evidence>
<dbReference type="InterPro" id="IPR021490">
    <property type="entry name" value="DUF3144"/>
</dbReference>
<name>A0ABQ3B752_9GAMM</name>
<gene>
    <name evidence="1" type="ORF">GCM10011613_22330</name>
</gene>
<dbReference type="Gene3D" id="1.10.287.3020">
    <property type="match status" value="1"/>
</dbReference>
<evidence type="ECO:0000313" key="2">
    <source>
        <dbReference type="Proteomes" id="UP000619761"/>
    </source>
</evidence>
<dbReference type="Proteomes" id="UP000619761">
    <property type="component" value="Unassembled WGS sequence"/>
</dbReference>
<proteinExistence type="predicted"/>
<evidence type="ECO:0008006" key="3">
    <source>
        <dbReference type="Google" id="ProtNLM"/>
    </source>
</evidence>
<dbReference type="Pfam" id="PF11342">
    <property type="entry name" value="DUF3144"/>
    <property type="match status" value="1"/>
</dbReference>
<dbReference type="EMBL" id="BMYZ01000002">
    <property type="protein sequence ID" value="GGY77332.1"/>
    <property type="molecule type" value="Genomic_DNA"/>
</dbReference>
<sequence length="100" mass="11303">MSKAEEGQFWDLVDAFIEKANDACDEADPGIVSAALLNAAARFNAFVVASSSIDRKEYIDEIESAQKYLTGRYAELVRDNLDDYRDNYKVYIRPDDEEAP</sequence>
<keyword evidence="2" id="KW-1185">Reference proteome</keyword>
<reference evidence="2" key="1">
    <citation type="journal article" date="2019" name="Int. J. Syst. Evol. Microbiol.">
        <title>The Global Catalogue of Microorganisms (GCM) 10K type strain sequencing project: providing services to taxonomists for standard genome sequencing and annotation.</title>
        <authorList>
            <consortium name="The Broad Institute Genomics Platform"/>
            <consortium name="The Broad Institute Genome Sequencing Center for Infectious Disease"/>
            <person name="Wu L."/>
            <person name="Ma J."/>
        </authorList>
    </citation>
    <scope>NUCLEOTIDE SEQUENCE [LARGE SCALE GENOMIC DNA]</scope>
    <source>
        <strain evidence="2">KCTC 32239</strain>
    </source>
</reference>
<protein>
    <recommendedName>
        <fullName evidence="3">DUF3144 domain-containing protein</fullName>
    </recommendedName>
</protein>
<comment type="caution">
    <text evidence="1">The sequence shown here is derived from an EMBL/GenBank/DDBJ whole genome shotgun (WGS) entry which is preliminary data.</text>
</comment>
<accession>A0ABQ3B752</accession>
<organism evidence="1 2">
    <name type="scientific">Cellvibrio zantedeschiae</name>
    <dbReference type="NCBI Taxonomy" id="1237077"/>
    <lineage>
        <taxon>Bacteria</taxon>
        <taxon>Pseudomonadati</taxon>
        <taxon>Pseudomonadota</taxon>
        <taxon>Gammaproteobacteria</taxon>
        <taxon>Cellvibrionales</taxon>
        <taxon>Cellvibrionaceae</taxon>
        <taxon>Cellvibrio</taxon>
    </lineage>
</organism>
<dbReference type="RefSeq" id="WP_189418628.1">
    <property type="nucleotide sequence ID" value="NZ_BMYZ01000002.1"/>
</dbReference>